<feature type="repeat" description="ANK" evidence="1">
    <location>
        <begin position="540"/>
        <end position="568"/>
    </location>
</feature>
<dbReference type="InterPro" id="IPR002110">
    <property type="entry name" value="Ankyrin_rpt"/>
</dbReference>
<reference evidence="3" key="1">
    <citation type="submission" date="2006-10" db="EMBL/GenBank/DDBJ databases">
        <authorList>
            <person name="Amadeo P."/>
            <person name="Zhao Q."/>
            <person name="Wortman J."/>
            <person name="Fraser-Liggett C."/>
            <person name="Carlton J."/>
        </authorList>
    </citation>
    <scope>NUCLEOTIDE SEQUENCE</scope>
    <source>
        <strain evidence="3">G3</strain>
    </source>
</reference>
<gene>
    <name evidence="3" type="ORF">TVAG_175660</name>
</gene>
<dbReference type="VEuPathDB" id="TrichDB:TVAGG3_1055650"/>
<dbReference type="InterPro" id="IPR020683">
    <property type="entry name" value="DUF3447"/>
</dbReference>
<dbReference type="Proteomes" id="UP000001542">
    <property type="component" value="Unassembled WGS sequence"/>
</dbReference>
<dbReference type="PANTHER" id="PTHR24127:SF1">
    <property type="entry name" value="ANKYRIN REPEAT AND EF-HAND DOMAIN-CONTAINING PROTEIN 1"/>
    <property type="match status" value="1"/>
</dbReference>
<organism evidence="3 4">
    <name type="scientific">Trichomonas vaginalis (strain ATCC PRA-98 / G3)</name>
    <dbReference type="NCBI Taxonomy" id="412133"/>
    <lineage>
        <taxon>Eukaryota</taxon>
        <taxon>Metamonada</taxon>
        <taxon>Parabasalia</taxon>
        <taxon>Trichomonadida</taxon>
        <taxon>Trichomonadidae</taxon>
        <taxon>Trichomonas</taxon>
    </lineage>
</organism>
<dbReference type="InterPro" id="IPR052801">
    <property type="entry name" value="Ankyrin-EF-hand"/>
</dbReference>
<dbReference type="PROSITE" id="PS50297">
    <property type="entry name" value="ANK_REP_REGION"/>
    <property type="match status" value="3"/>
</dbReference>
<dbReference type="STRING" id="5722.A2F5N4"/>
<proteinExistence type="predicted"/>
<keyword evidence="1" id="KW-0040">ANK repeat</keyword>
<dbReference type="AlphaFoldDB" id="A2F5N4"/>
<dbReference type="SMR" id="A2F5N4"/>
<dbReference type="InterPro" id="IPR036770">
    <property type="entry name" value="Ankyrin_rpt-contain_sf"/>
</dbReference>
<evidence type="ECO:0000259" key="2">
    <source>
        <dbReference type="Pfam" id="PF11929"/>
    </source>
</evidence>
<dbReference type="VEuPathDB" id="TrichDB:TVAG_175660"/>
<dbReference type="PROSITE" id="PS50088">
    <property type="entry name" value="ANK_REPEAT"/>
    <property type="match status" value="4"/>
</dbReference>
<name>A2F5N4_TRIV3</name>
<protein>
    <recommendedName>
        <fullName evidence="2">DUF3447 domain-containing protein</fullName>
    </recommendedName>
</protein>
<feature type="repeat" description="ANK" evidence="1">
    <location>
        <begin position="441"/>
        <end position="473"/>
    </location>
</feature>
<dbReference type="EMBL" id="DS113625">
    <property type="protein sequence ID" value="EAX99797.1"/>
    <property type="molecule type" value="Genomic_DNA"/>
</dbReference>
<dbReference type="PANTHER" id="PTHR24127">
    <property type="entry name" value="ANKYRIN REPEAT AND EF-HAND DOMAIN-CONTAINING PROTEIN 1"/>
    <property type="match status" value="1"/>
</dbReference>
<feature type="repeat" description="ANK" evidence="1">
    <location>
        <begin position="375"/>
        <end position="407"/>
    </location>
</feature>
<dbReference type="SMART" id="SM00248">
    <property type="entry name" value="ANK"/>
    <property type="match status" value="10"/>
</dbReference>
<dbReference type="KEGG" id="tva:4757615"/>
<evidence type="ECO:0000313" key="4">
    <source>
        <dbReference type="Proteomes" id="UP000001542"/>
    </source>
</evidence>
<dbReference type="SUPFAM" id="SSF48403">
    <property type="entry name" value="Ankyrin repeat"/>
    <property type="match status" value="1"/>
</dbReference>
<keyword evidence="4" id="KW-1185">Reference proteome</keyword>
<feature type="repeat" description="ANK" evidence="1">
    <location>
        <begin position="474"/>
        <end position="506"/>
    </location>
</feature>
<accession>A2F5N4</accession>
<evidence type="ECO:0000256" key="1">
    <source>
        <dbReference type="PROSITE-ProRule" id="PRU00023"/>
    </source>
</evidence>
<reference evidence="3" key="2">
    <citation type="journal article" date="2007" name="Science">
        <title>Draft genome sequence of the sexually transmitted pathogen Trichomonas vaginalis.</title>
        <authorList>
            <person name="Carlton J.M."/>
            <person name="Hirt R.P."/>
            <person name="Silva J.C."/>
            <person name="Delcher A.L."/>
            <person name="Schatz M."/>
            <person name="Zhao Q."/>
            <person name="Wortman J.R."/>
            <person name="Bidwell S.L."/>
            <person name="Alsmark U.C.M."/>
            <person name="Besteiro S."/>
            <person name="Sicheritz-Ponten T."/>
            <person name="Noel C.J."/>
            <person name="Dacks J.B."/>
            <person name="Foster P.G."/>
            <person name="Simillion C."/>
            <person name="Van de Peer Y."/>
            <person name="Miranda-Saavedra D."/>
            <person name="Barton G.J."/>
            <person name="Westrop G.D."/>
            <person name="Mueller S."/>
            <person name="Dessi D."/>
            <person name="Fiori P.L."/>
            <person name="Ren Q."/>
            <person name="Paulsen I."/>
            <person name="Zhang H."/>
            <person name="Bastida-Corcuera F.D."/>
            <person name="Simoes-Barbosa A."/>
            <person name="Brown M.T."/>
            <person name="Hayes R.D."/>
            <person name="Mukherjee M."/>
            <person name="Okumura C.Y."/>
            <person name="Schneider R."/>
            <person name="Smith A.J."/>
            <person name="Vanacova S."/>
            <person name="Villalvazo M."/>
            <person name="Haas B.J."/>
            <person name="Pertea M."/>
            <person name="Feldblyum T.V."/>
            <person name="Utterback T.R."/>
            <person name="Shu C.L."/>
            <person name="Osoegawa K."/>
            <person name="de Jong P.J."/>
            <person name="Hrdy I."/>
            <person name="Horvathova L."/>
            <person name="Zubacova Z."/>
            <person name="Dolezal P."/>
            <person name="Malik S.B."/>
            <person name="Logsdon J.M. Jr."/>
            <person name="Henze K."/>
            <person name="Gupta A."/>
            <person name="Wang C.C."/>
            <person name="Dunne R.L."/>
            <person name="Upcroft J.A."/>
            <person name="Upcroft P."/>
            <person name="White O."/>
            <person name="Salzberg S.L."/>
            <person name="Tang P."/>
            <person name="Chiu C.-H."/>
            <person name="Lee Y.-S."/>
            <person name="Embley T.M."/>
            <person name="Coombs G.H."/>
            <person name="Mottram J.C."/>
            <person name="Tachezy J."/>
            <person name="Fraser-Liggett C.M."/>
            <person name="Johnson P.J."/>
        </authorList>
    </citation>
    <scope>NUCLEOTIDE SEQUENCE [LARGE SCALE GENOMIC DNA]</scope>
    <source>
        <strain evidence="3">G3</strain>
    </source>
</reference>
<dbReference type="Pfam" id="PF00023">
    <property type="entry name" value="Ank"/>
    <property type="match status" value="2"/>
</dbReference>
<dbReference type="Pfam" id="PF12796">
    <property type="entry name" value="Ank_2"/>
    <property type="match status" value="2"/>
</dbReference>
<dbReference type="eggNOG" id="KOG4177">
    <property type="taxonomic scope" value="Eukaryota"/>
</dbReference>
<feature type="domain" description="DUF3447" evidence="2">
    <location>
        <begin position="186"/>
        <end position="257"/>
    </location>
</feature>
<dbReference type="Pfam" id="PF11929">
    <property type="entry name" value="DUF3447"/>
    <property type="match status" value="1"/>
</dbReference>
<dbReference type="InParanoid" id="A2F5N4"/>
<dbReference type="RefSeq" id="XP_001312727.1">
    <property type="nucleotide sequence ID" value="XM_001312726.1"/>
</dbReference>
<dbReference type="Gene3D" id="1.25.40.20">
    <property type="entry name" value="Ankyrin repeat-containing domain"/>
    <property type="match status" value="3"/>
</dbReference>
<dbReference type="SUPFAM" id="SSF140860">
    <property type="entry name" value="Pseudo ankyrin repeat-like"/>
    <property type="match status" value="1"/>
</dbReference>
<sequence length="597" mass="69169">MDTEKLLDEFRELIDFTELFWTIDDENVEEILDKSIEVVKKGLISYYTISDMINSFSNRNLKRVKAVIQYITFLFAKVPEFSFPQGFKIYNNLIYLILHLKYGRKRGISKSDNIFVSFDEYQNKSIDEIIDIYYSDKIDKSIIFDDLEGLQKSSAESHVSFDDKMLNLSARNGSINCFKYLLLNGCNISQSTFESSFLGNSYEIIHMCEEKFQTNEQCIKNAVLGHHNETVRYLIDKYEIDYTWEQTMLTYNFDLFFDKIQRAESIDERDVRNDTCLMICVRYNLYTIAKFLLRDFGANPNEIMTSFLNYPMIVYASSKQWNELLEILVEYKANCMATTDNGRSAIWFALKYKNTQSLKILQKSEGFYIDNEDFEGRTPLLNSAMEDDINNVKCLLEIGANVNAFDHFHKTPLIFSIKNGNYQMFKLFLNARAEMDLPGYHQKTPLFYAAKRMNLDMMQDLVDGGADVNHLSSRNSTPIFKAAEQDFEDGIKYLLEKGAKIDIEMNDKTTLLMAACKGKSIYLITYCVEHGLNVNAMNKSGNTPLIYSLKQNSLSDVQYLLNYGADPNFGLPSKKPFFFARHSNLLNILRQYGAQIE</sequence>
<evidence type="ECO:0000313" key="3">
    <source>
        <dbReference type="EMBL" id="EAX99797.1"/>
    </source>
</evidence>